<dbReference type="PANTHER" id="PTHR43684:SF1">
    <property type="entry name" value="ENOYL-COA DELTA ISOMERASE 2"/>
    <property type="match status" value="1"/>
</dbReference>
<dbReference type="GO" id="GO:0005777">
    <property type="term" value="C:peroxisome"/>
    <property type="evidence" value="ECO:0007669"/>
    <property type="project" value="UniProtKB-SubCell"/>
</dbReference>
<dbReference type="AlphaFoldDB" id="A0A226EQ05"/>
<proteinExistence type="predicted"/>
<keyword evidence="2" id="KW-0576">Peroxisome</keyword>
<evidence type="ECO:0000256" key="3">
    <source>
        <dbReference type="ARBA" id="ARBA00023235"/>
    </source>
</evidence>
<dbReference type="EMBL" id="LNIX01000002">
    <property type="protein sequence ID" value="OXA58901.1"/>
    <property type="molecule type" value="Genomic_DNA"/>
</dbReference>
<dbReference type="InterPro" id="IPR001753">
    <property type="entry name" value="Enoyl-CoA_hydra/iso"/>
</dbReference>
<gene>
    <name evidence="4" type="ORF">Fcan01_04391</name>
</gene>
<comment type="subcellular location">
    <subcellularLocation>
        <location evidence="1">Peroxisome</location>
    </subcellularLocation>
</comment>
<dbReference type="InterPro" id="IPR029045">
    <property type="entry name" value="ClpP/crotonase-like_dom_sf"/>
</dbReference>
<dbReference type="GO" id="GO:0004165">
    <property type="term" value="F:delta(3)-delta(2)-enoyl-CoA isomerase activity"/>
    <property type="evidence" value="ECO:0007669"/>
    <property type="project" value="UniProtKB-ARBA"/>
</dbReference>
<dbReference type="Pfam" id="PF00378">
    <property type="entry name" value="ECH_1"/>
    <property type="match status" value="1"/>
</dbReference>
<comment type="caution">
    <text evidence="4">The sequence shown here is derived from an EMBL/GenBank/DDBJ whole genome shotgun (WGS) entry which is preliminary data.</text>
</comment>
<dbReference type="PANTHER" id="PTHR43684">
    <property type="match status" value="1"/>
</dbReference>
<dbReference type="OMA" id="PMLANDM"/>
<sequence length="285" mass="31563">MVGKHLITRFASRGAFSTVGNAYPNYGVRAFSVSPIRRDDVDVTVEGGIRTITMNRLSKHNAITDQMYRQMGKSLLESNRDEATKIVVITGVGEKYFTSGYDLKNLIQDYNNRVPAGANGATVFISSLIECKKPLIGLVNGSAVGIGVTLLAHCEAVYASDQAHFNTPFIKLGIPPECCSSYLFPKIVGHAKAGALLHFNDTWTAQEAYEYGLVTRVFPQDKFKTEAWKLVKKMAEHPAETLLNSKALLRDKERPLLRKVFEEENSKFDVEVVGQSAMKLIASRK</sequence>
<keyword evidence="5" id="KW-1185">Reference proteome</keyword>
<dbReference type="Proteomes" id="UP000198287">
    <property type="component" value="Unassembled WGS sequence"/>
</dbReference>
<reference evidence="4 5" key="1">
    <citation type="submission" date="2015-12" db="EMBL/GenBank/DDBJ databases">
        <title>The genome of Folsomia candida.</title>
        <authorList>
            <person name="Faddeeva A."/>
            <person name="Derks M.F."/>
            <person name="Anvar Y."/>
            <person name="Smit S."/>
            <person name="Van Straalen N."/>
            <person name="Roelofs D."/>
        </authorList>
    </citation>
    <scope>NUCLEOTIDE SEQUENCE [LARGE SCALE GENOMIC DNA]</scope>
    <source>
        <strain evidence="4 5">VU population</strain>
        <tissue evidence="4">Whole body</tissue>
    </source>
</reference>
<organism evidence="4 5">
    <name type="scientific">Folsomia candida</name>
    <name type="common">Springtail</name>
    <dbReference type="NCBI Taxonomy" id="158441"/>
    <lineage>
        <taxon>Eukaryota</taxon>
        <taxon>Metazoa</taxon>
        <taxon>Ecdysozoa</taxon>
        <taxon>Arthropoda</taxon>
        <taxon>Hexapoda</taxon>
        <taxon>Collembola</taxon>
        <taxon>Entomobryomorpha</taxon>
        <taxon>Isotomoidea</taxon>
        <taxon>Isotomidae</taxon>
        <taxon>Proisotominae</taxon>
        <taxon>Folsomia</taxon>
    </lineage>
</organism>
<dbReference type="STRING" id="158441.A0A226EQ05"/>
<accession>A0A226EQ05</accession>
<evidence type="ECO:0000313" key="4">
    <source>
        <dbReference type="EMBL" id="OXA58901.1"/>
    </source>
</evidence>
<dbReference type="SUPFAM" id="SSF52096">
    <property type="entry name" value="ClpP/crotonase"/>
    <property type="match status" value="1"/>
</dbReference>
<dbReference type="OrthoDB" id="409763at2759"/>
<evidence type="ECO:0000256" key="2">
    <source>
        <dbReference type="ARBA" id="ARBA00023140"/>
    </source>
</evidence>
<evidence type="ECO:0000313" key="5">
    <source>
        <dbReference type="Proteomes" id="UP000198287"/>
    </source>
</evidence>
<dbReference type="Gene3D" id="3.90.226.10">
    <property type="entry name" value="2-enoyl-CoA Hydratase, Chain A, domain 1"/>
    <property type="match status" value="1"/>
</dbReference>
<evidence type="ECO:0000256" key="1">
    <source>
        <dbReference type="ARBA" id="ARBA00004275"/>
    </source>
</evidence>
<protein>
    <submittedName>
        <fullName evidence="4">Enoyl-CoA delta isomerase 2, mitochondrial</fullName>
    </submittedName>
</protein>
<dbReference type="CDD" id="cd06558">
    <property type="entry name" value="crotonase-like"/>
    <property type="match status" value="1"/>
</dbReference>
<name>A0A226EQ05_FOLCA</name>
<dbReference type="InterPro" id="IPR051053">
    <property type="entry name" value="ECH/Chromodomain_protein"/>
</dbReference>
<keyword evidence="3 4" id="KW-0413">Isomerase</keyword>